<evidence type="ECO:0000256" key="1">
    <source>
        <dbReference type="ARBA" id="ARBA00010641"/>
    </source>
</evidence>
<sequence length="276" mass="30285">MSPHRRNCLSVRRSRIRFSIRRDAAHRGAVLRPALAPVAVGGPDHGMGAATEQFLRSLRVALSLAEGAGSIPGGPRGGGSAANAGFAPGEAPQDFERVSALVELAQKGDSEAFGLLYERYVDTVYRYVYVRVGTKQLAEDITSETFLRALRRMDSFSWQGRDIAAWFITIARNLITDNAKSARFRMEVSTADMLDADPRVEAAPEGEVLERLRDERLLQAVKSLKPEQAECVVLRFLQGLSLAETAKVLGKSEGAVKQLQLRAVRSLHRELADVEL</sequence>
<accession>A0A849HMI5</accession>
<keyword evidence="2" id="KW-0805">Transcription regulation</keyword>
<dbReference type="GO" id="GO:0003677">
    <property type="term" value="F:DNA binding"/>
    <property type="evidence" value="ECO:0007669"/>
    <property type="project" value="UniProtKB-KW"/>
</dbReference>
<dbReference type="Gene3D" id="1.10.10.10">
    <property type="entry name" value="Winged helix-like DNA-binding domain superfamily/Winged helix DNA-binding domain"/>
    <property type="match status" value="1"/>
</dbReference>
<keyword evidence="5" id="KW-0804">Transcription</keyword>
<feature type="domain" description="RNA polymerase sigma-70 region 2" evidence="6">
    <location>
        <begin position="116"/>
        <end position="183"/>
    </location>
</feature>
<dbReference type="PANTHER" id="PTHR43133:SF57">
    <property type="entry name" value="RNA POLYMERASE SIGMA-70 FACTOR"/>
    <property type="match status" value="1"/>
</dbReference>
<evidence type="ECO:0000259" key="7">
    <source>
        <dbReference type="Pfam" id="PF04545"/>
    </source>
</evidence>
<dbReference type="InterPro" id="IPR014284">
    <property type="entry name" value="RNA_pol_sigma-70_dom"/>
</dbReference>
<dbReference type="SUPFAM" id="SSF88946">
    <property type="entry name" value="Sigma2 domain of RNA polymerase sigma factors"/>
    <property type="match status" value="1"/>
</dbReference>
<dbReference type="Pfam" id="PF04542">
    <property type="entry name" value="Sigma70_r2"/>
    <property type="match status" value="1"/>
</dbReference>
<keyword evidence="3" id="KW-0731">Sigma factor</keyword>
<dbReference type="GO" id="GO:0006352">
    <property type="term" value="P:DNA-templated transcription initiation"/>
    <property type="evidence" value="ECO:0007669"/>
    <property type="project" value="InterPro"/>
</dbReference>
<dbReference type="InterPro" id="IPR007630">
    <property type="entry name" value="RNA_pol_sigma70_r4"/>
</dbReference>
<dbReference type="AlphaFoldDB" id="A0A849HMI5"/>
<dbReference type="InterPro" id="IPR013324">
    <property type="entry name" value="RNA_pol_sigma_r3/r4-like"/>
</dbReference>
<dbReference type="EMBL" id="JABEPQ010000004">
    <property type="protein sequence ID" value="NNM47601.1"/>
    <property type="molecule type" value="Genomic_DNA"/>
</dbReference>
<keyword evidence="9" id="KW-1185">Reference proteome</keyword>
<dbReference type="InterPro" id="IPR013325">
    <property type="entry name" value="RNA_pol_sigma_r2"/>
</dbReference>
<evidence type="ECO:0000256" key="5">
    <source>
        <dbReference type="ARBA" id="ARBA00023163"/>
    </source>
</evidence>
<dbReference type="Gene3D" id="1.10.1740.10">
    <property type="match status" value="1"/>
</dbReference>
<protein>
    <submittedName>
        <fullName evidence="8">Sigma-70 family RNA polymerase sigma factor</fullName>
    </submittedName>
</protein>
<dbReference type="CDD" id="cd06171">
    <property type="entry name" value="Sigma70_r4"/>
    <property type="match status" value="1"/>
</dbReference>
<dbReference type="InterPro" id="IPR039425">
    <property type="entry name" value="RNA_pol_sigma-70-like"/>
</dbReference>
<reference evidence="8 9" key="1">
    <citation type="submission" date="2020-04" db="EMBL/GenBank/DDBJ databases">
        <title>Knoellia sp. isolate from air conditioner.</title>
        <authorList>
            <person name="Chea S."/>
            <person name="Kim D.-U."/>
        </authorList>
    </citation>
    <scope>NUCLEOTIDE SEQUENCE [LARGE SCALE GENOMIC DNA]</scope>
    <source>
        <strain evidence="8 9">DB2414S</strain>
    </source>
</reference>
<dbReference type="InterPro" id="IPR036388">
    <property type="entry name" value="WH-like_DNA-bd_sf"/>
</dbReference>
<dbReference type="NCBIfam" id="TIGR02937">
    <property type="entry name" value="sigma70-ECF"/>
    <property type="match status" value="1"/>
</dbReference>
<comment type="similarity">
    <text evidence="1">Belongs to the sigma-70 factor family. ECF subfamily.</text>
</comment>
<proteinExistence type="inferred from homology"/>
<evidence type="ECO:0000313" key="8">
    <source>
        <dbReference type="EMBL" id="NNM47601.1"/>
    </source>
</evidence>
<dbReference type="Proteomes" id="UP000588586">
    <property type="component" value="Unassembled WGS sequence"/>
</dbReference>
<organism evidence="8 9">
    <name type="scientific">Knoellia koreensis</name>
    <dbReference type="NCBI Taxonomy" id="2730921"/>
    <lineage>
        <taxon>Bacteria</taxon>
        <taxon>Bacillati</taxon>
        <taxon>Actinomycetota</taxon>
        <taxon>Actinomycetes</taxon>
        <taxon>Micrococcales</taxon>
        <taxon>Intrasporangiaceae</taxon>
        <taxon>Knoellia</taxon>
    </lineage>
</organism>
<feature type="domain" description="RNA polymerase sigma-70 region 4" evidence="7">
    <location>
        <begin position="221"/>
        <end position="267"/>
    </location>
</feature>
<evidence type="ECO:0000256" key="3">
    <source>
        <dbReference type="ARBA" id="ARBA00023082"/>
    </source>
</evidence>
<dbReference type="Pfam" id="PF04545">
    <property type="entry name" value="Sigma70_r4"/>
    <property type="match status" value="1"/>
</dbReference>
<evidence type="ECO:0000259" key="6">
    <source>
        <dbReference type="Pfam" id="PF04542"/>
    </source>
</evidence>
<evidence type="ECO:0000313" key="9">
    <source>
        <dbReference type="Proteomes" id="UP000588586"/>
    </source>
</evidence>
<name>A0A849HMI5_9MICO</name>
<dbReference type="GO" id="GO:0016987">
    <property type="term" value="F:sigma factor activity"/>
    <property type="evidence" value="ECO:0007669"/>
    <property type="project" value="UniProtKB-KW"/>
</dbReference>
<comment type="caution">
    <text evidence="8">The sequence shown here is derived from an EMBL/GenBank/DDBJ whole genome shotgun (WGS) entry which is preliminary data.</text>
</comment>
<evidence type="ECO:0000256" key="4">
    <source>
        <dbReference type="ARBA" id="ARBA00023125"/>
    </source>
</evidence>
<gene>
    <name evidence="8" type="ORF">HJG52_16545</name>
</gene>
<dbReference type="InterPro" id="IPR007627">
    <property type="entry name" value="RNA_pol_sigma70_r2"/>
</dbReference>
<keyword evidence="4" id="KW-0238">DNA-binding</keyword>
<evidence type="ECO:0000256" key="2">
    <source>
        <dbReference type="ARBA" id="ARBA00023015"/>
    </source>
</evidence>
<dbReference type="SUPFAM" id="SSF88659">
    <property type="entry name" value="Sigma3 and sigma4 domains of RNA polymerase sigma factors"/>
    <property type="match status" value="1"/>
</dbReference>
<dbReference type="PANTHER" id="PTHR43133">
    <property type="entry name" value="RNA POLYMERASE ECF-TYPE SIGMA FACTO"/>
    <property type="match status" value="1"/>
</dbReference>